<keyword evidence="3" id="KW-0479">Metal-binding</keyword>
<evidence type="ECO:0000313" key="10">
    <source>
        <dbReference type="Proteomes" id="UP000586093"/>
    </source>
</evidence>
<keyword evidence="6" id="KW-0106">Calcium</keyword>
<evidence type="ECO:0000256" key="7">
    <source>
        <dbReference type="ARBA" id="ARBA00023157"/>
    </source>
</evidence>
<keyword evidence="5 9" id="KW-0378">Hydrolase</keyword>
<evidence type="ECO:0000256" key="2">
    <source>
        <dbReference type="ARBA" id="ARBA00022487"/>
    </source>
</evidence>
<dbReference type="Proteomes" id="UP000586093">
    <property type="component" value="Unassembled WGS sequence"/>
</dbReference>
<feature type="signal peptide" evidence="8">
    <location>
        <begin position="1"/>
        <end position="20"/>
    </location>
</feature>
<keyword evidence="7" id="KW-1015">Disulfide bond</keyword>
<comment type="caution">
    <text evidence="9">The sequence shown here is derived from an EMBL/GenBank/DDBJ whole genome shotgun (WGS) entry which is preliminary data.</text>
</comment>
<dbReference type="AlphaFoldDB" id="A0A839HUK8"/>
<evidence type="ECO:0000256" key="4">
    <source>
        <dbReference type="ARBA" id="ARBA00022729"/>
    </source>
</evidence>
<comment type="similarity">
    <text evidence="1">Belongs to the tannase family.</text>
</comment>
<reference evidence="9 10" key="1">
    <citation type="submission" date="2020-08" db="EMBL/GenBank/DDBJ databases">
        <title>Aquariorum lacteus gen. nov., sp. nov., a new member of the family Comamonadaceae, isolated from freshwater aquarium.</title>
        <authorList>
            <person name="Chun S.-J."/>
        </authorList>
    </citation>
    <scope>NUCLEOTIDE SEQUENCE [LARGE SCALE GENOMIC DNA]</scope>
    <source>
        <strain evidence="9 10">SJAQ100</strain>
    </source>
</reference>
<evidence type="ECO:0000256" key="8">
    <source>
        <dbReference type="SAM" id="SignalP"/>
    </source>
</evidence>
<dbReference type="Pfam" id="PF07519">
    <property type="entry name" value="Tannase"/>
    <property type="match status" value="1"/>
</dbReference>
<dbReference type="SUPFAM" id="SSF53474">
    <property type="entry name" value="alpha/beta-Hydrolases"/>
    <property type="match status" value="1"/>
</dbReference>
<name>A0A839HUK8_9BURK</name>
<keyword evidence="2" id="KW-0719">Serine esterase</keyword>
<dbReference type="RefSeq" id="WP_182666059.1">
    <property type="nucleotide sequence ID" value="NZ_JACIVI010000008.1"/>
</dbReference>
<protein>
    <submittedName>
        <fullName evidence="9">Tannase/feruloyl esterase family alpha/beta hydrolase</fullName>
    </submittedName>
</protein>
<organism evidence="9 10">
    <name type="scientific">Aquariibacter albus</name>
    <dbReference type="NCBI Taxonomy" id="2759899"/>
    <lineage>
        <taxon>Bacteria</taxon>
        <taxon>Pseudomonadati</taxon>
        <taxon>Pseudomonadota</taxon>
        <taxon>Betaproteobacteria</taxon>
        <taxon>Burkholderiales</taxon>
        <taxon>Sphaerotilaceae</taxon>
        <taxon>Aquariibacter</taxon>
    </lineage>
</organism>
<keyword evidence="10" id="KW-1185">Reference proteome</keyword>
<dbReference type="PANTHER" id="PTHR33938:SF15">
    <property type="entry name" value="FERULOYL ESTERASE B-RELATED"/>
    <property type="match status" value="1"/>
</dbReference>
<gene>
    <name evidence="9" type="ORF">H4F90_15005</name>
</gene>
<evidence type="ECO:0000256" key="6">
    <source>
        <dbReference type="ARBA" id="ARBA00022837"/>
    </source>
</evidence>
<evidence type="ECO:0000256" key="3">
    <source>
        <dbReference type="ARBA" id="ARBA00022723"/>
    </source>
</evidence>
<evidence type="ECO:0000256" key="5">
    <source>
        <dbReference type="ARBA" id="ARBA00022801"/>
    </source>
</evidence>
<sequence length="570" mass="61317">MPFRLRPRVLSPRRPPLRLAATLGLSLTLAACGGGSKTTVTVLPTGTAADCRALASASLTGLLISEASVQEAASGYPVHCLTRGTTLDGRVRFELRNPLSTGWNGRLIVQGTGAFAGQLDPAFGLYRSSESPGLLAQGYAVLSNDTGHTGAQNFETYFLPLLDASWALNHPQAEQDFADRGTAAATQAGQTLLRELFRRSRLRTYYVGCSGAGGQGMRMAERAETLFDGFVIGDPTLAMARDMQRVQWNLRAVTAYPLSLPKLRVLSAGVMQHCDPKDGATDGIVSDPSRCDFDITTLACPAGTDRADCLTTNEQLAAALIYSGPRNSANEAVAPGLPLTGSEDCGGFCDGGIDGFKRFAEGWPWWFLGGPTSYLDDPAAPAPLPTGRSFGAVVFDQYVRFLGSETDDASRRWFTHDAIGDPSLVARGAALYDIQRSDFSSFRTNGKRILMYSGWADALISPLELINFQLKVAAASGGFVETRDFFRLFLVPGMQHCEGGRALDDFDAVDALVRWVENNEVPNTLRARSRWNSAFPGRERDLCPYPEVSTYVGSGSVDDPASFRCTLPGS</sequence>
<feature type="chain" id="PRO_5032474161" evidence="8">
    <location>
        <begin position="21"/>
        <end position="570"/>
    </location>
</feature>
<dbReference type="PROSITE" id="PS51257">
    <property type="entry name" value="PROKAR_LIPOPROTEIN"/>
    <property type="match status" value="1"/>
</dbReference>
<dbReference type="GO" id="GO:0046872">
    <property type="term" value="F:metal ion binding"/>
    <property type="evidence" value="ECO:0007669"/>
    <property type="project" value="UniProtKB-KW"/>
</dbReference>
<dbReference type="InterPro" id="IPR029058">
    <property type="entry name" value="AB_hydrolase_fold"/>
</dbReference>
<evidence type="ECO:0000313" key="9">
    <source>
        <dbReference type="EMBL" id="MBB1163281.1"/>
    </source>
</evidence>
<dbReference type="EMBL" id="JACIVI010000008">
    <property type="protein sequence ID" value="MBB1163281.1"/>
    <property type="molecule type" value="Genomic_DNA"/>
</dbReference>
<dbReference type="PANTHER" id="PTHR33938">
    <property type="entry name" value="FERULOYL ESTERASE B-RELATED"/>
    <property type="match status" value="1"/>
</dbReference>
<dbReference type="InterPro" id="IPR011118">
    <property type="entry name" value="Tannase/feruloyl_esterase"/>
</dbReference>
<accession>A0A839HUK8</accession>
<dbReference type="GO" id="GO:0052689">
    <property type="term" value="F:carboxylic ester hydrolase activity"/>
    <property type="evidence" value="ECO:0007669"/>
    <property type="project" value="UniProtKB-KW"/>
</dbReference>
<keyword evidence="4 8" id="KW-0732">Signal</keyword>
<evidence type="ECO:0000256" key="1">
    <source>
        <dbReference type="ARBA" id="ARBA00006249"/>
    </source>
</evidence>
<proteinExistence type="inferred from homology"/>